<feature type="transmembrane region" description="Helical" evidence="7">
    <location>
        <begin position="170"/>
        <end position="187"/>
    </location>
</feature>
<evidence type="ECO:0000256" key="5">
    <source>
        <dbReference type="ARBA" id="ARBA00022989"/>
    </source>
</evidence>
<feature type="transmembrane region" description="Helical" evidence="7">
    <location>
        <begin position="348"/>
        <end position="368"/>
    </location>
</feature>
<dbReference type="InterPro" id="IPR035906">
    <property type="entry name" value="MetI-like_sf"/>
</dbReference>
<dbReference type="EMBL" id="CASHTH010001232">
    <property type="protein sequence ID" value="CAI8013034.1"/>
    <property type="molecule type" value="Genomic_DNA"/>
</dbReference>
<feature type="transmembrane region" description="Helical" evidence="7">
    <location>
        <begin position="410"/>
        <end position="436"/>
    </location>
</feature>
<organism evidence="9 10">
    <name type="scientific">Geodia barretti</name>
    <name type="common">Barrett's horny sponge</name>
    <dbReference type="NCBI Taxonomy" id="519541"/>
    <lineage>
        <taxon>Eukaryota</taxon>
        <taxon>Metazoa</taxon>
        <taxon>Porifera</taxon>
        <taxon>Demospongiae</taxon>
        <taxon>Heteroscleromorpha</taxon>
        <taxon>Tetractinellida</taxon>
        <taxon>Astrophorina</taxon>
        <taxon>Geodiidae</taxon>
        <taxon>Geodia</taxon>
    </lineage>
</organism>
<evidence type="ECO:0000256" key="3">
    <source>
        <dbReference type="ARBA" id="ARBA00022475"/>
    </source>
</evidence>
<evidence type="ECO:0000256" key="1">
    <source>
        <dbReference type="ARBA" id="ARBA00004651"/>
    </source>
</evidence>
<dbReference type="Pfam" id="PF00528">
    <property type="entry name" value="BPD_transp_1"/>
    <property type="match status" value="2"/>
</dbReference>
<dbReference type="AlphaFoldDB" id="A0AA35RK77"/>
<dbReference type="Pfam" id="PF12911">
    <property type="entry name" value="OppC_N"/>
    <property type="match status" value="1"/>
</dbReference>
<feature type="transmembrane region" description="Helical" evidence="7">
    <location>
        <begin position="225"/>
        <end position="247"/>
    </location>
</feature>
<feature type="domain" description="ABC transmembrane type-1" evidence="8">
    <location>
        <begin position="99"/>
        <end position="294"/>
    </location>
</feature>
<keyword evidence="6 7" id="KW-0472">Membrane</keyword>
<feature type="transmembrane region" description="Helical" evidence="7">
    <location>
        <begin position="530"/>
        <end position="549"/>
    </location>
</feature>
<feature type="transmembrane region" description="Helical" evidence="7">
    <location>
        <begin position="105"/>
        <end position="126"/>
    </location>
</feature>
<feature type="transmembrane region" description="Helical" evidence="7">
    <location>
        <begin position="457"/>
        <end position="480"/>
    </location>
</feature>
<evidence type="ECO:0000313" key="9">
    <source>
        <dbReference type="EMBL" id="CAI8013034.1"/>
    </source>
</evidence>
<feature type="transmembrane region" description="Helical" evidence="7">
    <location>
        <begin position="9"/>
        <end position="30"/>
    </location>
</feature>
<feature type="transmembrane region" description="Helical" evidence="7">
    <location>
        <begin position="569"/>
        <end position="589"/>
    </location>
</feature>
<evidence type="ECO:0000259" key="8">
    <source>
        <dbReference type="PROSITE" id="PS50928"/>
    </source>
</evidence>
<evidence type="ECO:0000256" key="6">
    <source>
        <dbReference type="ARBA" id="ARBA00023136"/>
    </source>
</evidence>
<dbReference type="PANTHER" id="PTHR43163:SF6">
    <property type="entry name" value="DIPEPTIDE TRANSPORT SYSTEM PERMEASE PROTEIN DPPB-RELATED"/>
    <property type="match status" value="1"/>
</dbReference>
<feature type="domain" description="ABC transmembrane type-1" evidence="8">
    <location>
        <begin position="408"/>
        <end position="590"/>
    </location>
</feature>
<evidence type="ECO:0000256" key="2">
    <source>
        <dbReference type="ARBA" id="ARBA00022448"/>
    </source>
</evidence>
<gene>
    <name evidence="9" type="ORF">GBAR_LOCUS8308</name>
</gene>
<keyword evidence="3" id="KW-1003">Cell membrane</keyword>
<dbReference type="PANTHER" id="PTHR43163">
    <property type="entry name" value="DIPEPTIDE TRANSPORT SYSTEM PERMEASE PROTEIN DPPB-RELATED"/>
    <property type="match status" value="1"/>
</dbReference>
<dbReference type="Proteomes" id="UP001174909">
    <property type="component" value="Unassembled WGS sequence"/>
</dbReference>
<name>A0AA35RK77_GEOBA</name>
<comment type="subcellular location">
    <subcellularLocation>
        <location evidence="1">Cell membrane</location>
        <topology evidence="1">Multi-pass membrane protein</topology>
    </subcellularLocation>
</comment>
<reference evidence="9" key="1">
    <citation type="submission" date="2023-03" db="EMBL/GenBank/DDBJ databases">
        <authorList>
            <person name="Steffen K."/>
            <person name="Cardenas P."/>
        </authorList>
    </citation>
    <scope>NUCLEOTIDE SEQUENCE</scope>
</reference>
<evidence type="ECO:0000313" key="10">
    <source>
        <dbReference type="Proteomes" id="UP001174909"/>
    </source>
</evidence>
<feature type="transmembrane region" description="Helical" evidence="7">
    <location>
        <begin position="138"/>
        <end position="158"/>
    </location>
</feature>
<evidence type="ECO:0000256" key="4">
    <source>
        <dbReference type="ARBA" id="ARBA00022692"/>
    </source>
</evidence>
<accession>A0AA35RK77</accession>
<keyword evidence="10" id="KW-1185">Reference proteome</keyword>
<comment type="caution">
    <text evidence="9">The sequence shown here is derived from an EMBL/GenBank/DDBJ whole genome shotgun (WGS) entry which is preliminary data.</text>
</comment>
<keyword evidence="2" id="KW-0813">Transport</keyword>
<sequence>MQKYILRRVLLAIPALIGLTIIIFLVMRILPGDVLTVMFGEEGTLQLSEEDRQRIMASLGLDKPIYLQYVDWLEDIVTLKLGQSFWRSHTVMDLIINRGPITLEIAIFSVILSWVIGLPVGILAAMKRNSALDYAGRRTVIVLTLVLTLEWKAPLGVINLWEDPWKNLQIVWGPALVLGLGQAAYVCRMSRSALLETIHEDYIRTARAKGLAERLVIMRHALRNAIMPVITLSGVLLGFLIGGSVAVEQAFGVPGLGRTLVAAFFERDYVVIQNLVLLYGIVFVFTNLLVDISYAWIDPRIRSGIVAQINPATTTGAEGEVLVQEGARPQRGWWWVIIHFCQRNPMGAVSGIAIIVIVAIAVFAPVVATHHPTQEADFKALREEPSAAHWMGTDDIGRDLYSRVIHGARISLFVALVAVVVGDFLGAAWGVAAGYIGGRFDIYSQRFLELMMSFPTLILAMILVLAMGAGVWTVIVAIGVTRIPIAVRVIRSVTLSVKEYAYVDAAHAIGASGTRVMIRHIAPQCVAPWLVLATAHLGSVIILEASLGFLGVGVPLPTATWGNMLGGPVAAGLIPRWWMVMFPGLAITVT</sequence>
<feature type="non-terminal residue" evidence="9">
    <location>
        <position position="1"/>
    </location>
</feature>
<dbReference type="Gene3D" id="1.10.3720.10">
    <property type="entry name" value="MetI-like"/>
    <property type="match status" value="2"/>
</dbReference>
<proteinExistence type="predicted"/>
<dbReference type="InterPro" id="IPR045621">
    <property type="entry name" value="BPD_transp_1_N"/>
</dbReference>
<keyword evidence="5 7" id="KW-1133">Transmembrane helix</keyword>
<feature type="transmembrane region" description="Helical" evidence="7">
    <location>
        <begin position="276"/>
        <end position="297"/>
    </location>
</feature>
<dbReference type="InterPro" id="IPR000515">
    <property type="entry name" value="MetI-like"/>
</dbReference>
<evidence type="ECO:0000256" key="7">
    <source>
        <dbReference type="SAM" id="Phobius"/>
    </source>
</evidence>
<dbReference type="SUPFAM" id="SSF161098">
    <property type="entry name" value="MetI-like"/>
    <property type="match status" value="2"/>
</dbReference>
<dbReference type="Pfam" id="PF19300">
    <property type="entry name" value="BPD_transp_1_N"/>
    <property type="match status" value="1"/>
</dbReference>
<dbReference type="CDD" id="cd06261">
    <property type="entry name" value="TM_PBP2"/>
    <property type="match status" value="2"/>
</dbReference>
<dbReference type="GO" id="GO:0055085">
    <property type="term" value="P:transmembrane transport"/>
    <property type="evidence" value="ECO:0007669"/>
    <property type="project" value="InterPro"/>
</dbReference>
<keyword evidence="4 7" id="KW-0812">Transmembrane</keyword>
<dbReference type="GO" id="GO:0005886">
    <property type="term" value="C:plasma membrane"/>
    <property type="evidence" value="ECO:0007669"/>
    <property type="project" value="UniProtKB-SubCell"/>
</dbReference>
<protein>
    <submittedName>
        <fullName evidence="9">Oligopeptide transport system permease protein AppB</fullName>
    </submittedName>
</protein>
<dbReference type="InterPro" id="IPR025966">
    <property type="entry name" value="OppC_N"/>
</dbReference>
<dbReference type="PROSITE" id="PS50928">
    <property type="entry name" value="ABC_TM1"/>
    <property type="match status" value="2"/>
</dbReference>